<accession>A0A542EBS0</accession>
<dbReference type="EMBL" id="VFMO01000001">
    <property type="protein sequence ID" value="TQJ12783.1"/>
    <property type="molecule type" value="Genomic_DNA"/>
</dbReference>
<proteinExistence type="predicted"/>
<sequence length="187" mass="20232">MTHILLLHSALGLRPAVREFADALTARGHTLVVPDYYDGQVFDDEESGVGYRDRTGAKELFKRILPVVEELPADAALAGFSLGSAFAQTLAATRPEAAGVILMHSVAAPFGRWPGAPVQVHRYESDPWIEQDDLDALRASVEAEGTSFEDFVVPGRGHLFTDVHGPDGDREATAATIDRIDALLTRP</sequence>
<name>A0A542EBS0_9MICO</name>
<dbReference type="InterPro" id="IPR002925">
    <property type="entry name" value="Dienelactn_hydro"/>
</dbReference>
<dbReference type="Gene3D" id="3.40.50.1820">
    <property type="entry name" value="alpha/beta hydrolase"/>
    <property type="match status" value="1"/>
</dbReference>
<comment type="caution">
    <text evidence="2">The sequence shown here is derived from an EMBL/GenBank/DDBJ whole genome shotgun (WGS) entry which is preliminary data.</text>
</comment>
<dbReference type="InterPro" id="IPR051049">
    <property type="entry name" value="Dienelactone_hydrolase-like"/>
</dbReference>
<dbReference type="SUPFAM" id="SSF53474">
    <property type="entry name" value="alpha/beta-Hydrolases"/>
    <property type="match status" value="1"/>
</dbReference>
<feature type="domain" description="Dienelactone hydrolase" evidence="1">
    <location>
        <begin position="4"/>
        <end position="176"/>
    </location>
</feature>
<organism evidence="2 3">
    <name type="scientific">Yimella lutea</name>
    <dbReference type="NCBI Taxonomy" id="587872"/>
    <lineage>
        <taxon>Bacteria</taxon>
        <taxon>Bacillati</taxon>
        <taxon>Actinomycetota</taxon>
        <taxon>Actinomycetes</taxon>
        <taxon>Micrococcales</taxon>
        <taxon>Dermacoccaceae</taxon>
        <taxon>Yimella</taxon>
    </lineage>
</organism>
<dbReference type="AlphaFoldDB" id="A0A542EBS0"/>
<keyword evidence="2" id="KW-0378">Hydrolase</keyword>
<evidence type="ECO:0000313" key="2">
    <source>
        <dbReference type="EMBL" id="TQJ12783.1"/>
    </source>
</evidence>
<evidence type="ECO:0000313" key="3">
    <source>
        <dbReference type="Proteomes" id="UP000320806"/>
    </source>
</evidence>
<keyword evidence="3" id="KW-1185">Reference proteome</keyword>
<dbReference type="OrthoDB" id="2834584at2"/>
<reference evidence="2 3" key="1">
    <citation type="submission" date="2019-06" db="EMBL/GenBank/DDBJ databases">
        <title>Sequencing the genomes of 1000 actinobacteria strains.</title>
        <authorList>
            <person name="Klenk H.-P."/>
        </authorList>
    </citation>
    <scope>NUCLEOTIDE SEQUENCE [LARGE SCALE GENOMIC DNA]</scope>
    <source>
        <strain evidence="2 3">DSM 19828</strain>
    </source>
</reference>
<evidence type="ECO:0000259" key="1">
    <source>
        <dbReference type="Pfam" id="PF01738"/>
    </source>
</evidence>
<protein>
    <submittedName>
        <fullName evidence="2">Dienelactone hydrolase</fullName>
    </submittedName>
</protein>
<dbReference type="Pfam" id="PF01738">
    <property type="entry name" value="DLH"/>
    <property type="match status" value="1"/>
</dbReference>
<dbReference type="GO" id="GO:0016787">
    <property type="term" value="F:hydrolase activity"/>
    <property type="evidence" value="ECO:0007669"/>
    <property type="project" value="UniProtKB-KW"/>
</dbReference>
<dbReference type="RefSeq" id="WP_141927102.1">
    <property type="nucleotide sequence ID" value="NZ_BAABCI010000004.1"/>
</dbReference>
<dbReference type="Proteomes" id="UP000320806">
    <property type="component" value="Unassembled WGS sequence"/>
</dbReference>
<gene>
    <name evidence="2" type="ORF">FB459_0148</name>
</gene>
<dbReference type="PANTHER" id="PTHR46623">
    <property type="entry name" value="CARBOXYMETHYLENEBUTENOLIDASE-RELATED"/>
    <property type="match status" value="1"/>
</dbReference>
<dbReference type="PANTHER" id="PTHR46623:SF6">
    <property type="entry name" value="ALPHA_BETA-HYDROLASES SUPERFAMILY PROTEIN"/>
    <property type="match status" value="1"/>
</dbReference>
<dbReference type="InterPro" id="IPR029058">
    <property type="entry name" value="AB_hydrolase_fold"/>
</dbReference>